<dbReference type="PANTHER" id="PTHR44154">
    <property type="entry name" value="QUINONE OXIDOREDUCTASE"/>
    <property type="match status" value="1"/>
</dbReference>
<name>A0ABU4GW68_9MICO</name>
<dbReference type="InterPro" id="IPR051603">
    <property type="entry name" value="Zinc-ADH_QOR/CCCR"/>
</dbReference>
<dbReference type="RefSeq" id="WP_318351860.1">
    <property type="nucleotide sequence ID" value="NZ_JAWQEV010000001.1"/>
</dbReference>
<dbReference type="PANTHER" id="PTHR44154:SF1">
    <property type="entry name" value="QUINONE OXIDOREDUCTASE"/>
    <property type="match status" value="1"/>
</dbReference>
<reference evidence="3 4" key="1">
    <citation type="submission" date="2023-11" db="EMBL/GenBank/DDBJ databases">
        <title>Draft genome sequence of Microbacterium arthrosphaerae JCM 30492.</title>
        <authorList>
            <person name="Zhang G."/>
            <person name="Ding Y."/>
        </authorList>
    </citation>
    <scope>NUCLEOTIDE SEQUENCE [LARGE SCALE GENOMIC DNA]</scope>
    <source>
        <strain evidence="3 4">JCM 30492</strain>
    </source>
</reference>
<dbReference type="InterPro" id="IPR020843">
    <property type="entry name" value="ER"/>
</dbReference>
<dbReference type="Pfam" id="PF00107">
    <property type="entry name" value="ADH_zinc_N"/>
    <property type="match status" value="1"/>
</dbReference>
<evidence type="ECO:0000313" key="4">
    <source>
        <dbReference type="Proteomes" id="UP001283109"/>
    </source>
</evidence>
<dbReference type="InterPro" id="IPR013154">
    <property type="entry name" value="ADH-like_N"/>
</dbReference>
<keyword evidence="4" id="KW-1185">Reference proteome</keyword>
<dbReference type="EC" id="1.-.-.-" evidence="3"/>
<accession>A0ABU4GW68</accession>
<organism evidence="3 4">
    <name type="scientific">Microbacterium arthrosphaerae</name>
    <dbReference type="NCBI Taxonomy" id="792652"/>
    <lineage>
        <taxon>Bacteria</taxon>
        <taxon>Bacillati</taxon>
        <taxon>Actinomycetota</taxon>
        <taxon>Actinomycetes</taxon>
        <taxon>Micrococcales</taxon>
        <taxon>Microbacteriaceae</taxon>
        <taxon>Microbacterium</taxon>
    </lineage>
</organism>
<dbReference type="EMBL" id="JAWQEV010000001">
    <property type="protein sequence ID" value="MDW4571313.1"/>
    <property type="molecule type" value="Genomic_DNA"/>
</dbReference>
<feature type="domain" description="Enoyl reductase (ER)" evidence="2">
    <location>
        <begin position="11"/>
        <end position="311"/>
    </location>
</feature>
<dbReference type="InterPro" id="IPR013149">
    <property type="entry name" value="ADH-like_C"/>
</dbReference>
<comment type="caution">
    <text evidence="3">The sequence shown here is derived from an EMBL/GenBank/DDBJ whole genome shotgun (WGS) entry which is preliminary data.</text>
</comment>
<keyword evidence="1" id="KW-0521">NADP</keyword>
<protein>
    <submittedName>
        <fullName evidence="3">NADP-dependent oxidoreductase</fullName>
        <ecNumber evidence="3">1.-.-.-</ecNumber>
    </submittedName>
</protein>
<evidence type="ECO:0000259" key="2">
    <source>
        <dbReference type="SMART" id="SM00829"/>
    </source>
</evidence>
<gene>
    <name evidence="3" type="ORF">R8Z58_00805</name>
</gene>
<dbReference type="SUPFAM" id="SSF51735">
    <property type="entry name" value="NAD(P)-binding Rossmann-fold domains"/>
    <property type="match status" value="1"/>
</dbReference>
<dbReference type="InterPro" id="IPR036291">
    <property type="entry name" value="NAD(P)-bd_dom_sf"/>
</dbReference>
<evidence type="ECO:0000313" key="3">
    <source>
        <dbReference type="EMBL" id="MDW4571313.1"/>
    </source>
</evidence>
<proteinExistence type="predicted"/>
<dbReference type="SUPFAM" id="SSF50129">
    <property type="entry name" value="GroES-like"/>
    <property type="match status" value="1"/>
</dbReference>
<keyword evidence="3" id="KW-0560">Oxidoreductase</keyword>
<sequence>MTSAIAYTEFGNPEVLHEIRVADPVPGEDEVLVRVAAAGVNPIDAKLRSGARPSAPIVEPRRVGADGAGVVTAVGDGVDGFRAGDAVVFTGATGAYADEVAVTASQVFARPSRVSAAEGAALGIPVGTAYQTLRSLGVGAGDTLLVHGGSGAVGQAIIQFAVLWGATVIATSSERRFDRVRELGAAPVAYGEGLTDRVRAAAPRGVTVAIDAAGTDEALAVSLELVDDRQRVATLVRGKDAAGLGIRAFSGGSPQPLTAQQQAWRSEAVPVALALMAAGAFAVELGPSFALADAADAHRAVESGVDGKITLVP</sequence>
<dbReference type="CDD" id="cd05289">
    <property type="entry name" value="MDR_like_2"/>
    <property type="match status" value="1"/>
</dbReference>
<dbReference type="Gene3D" id="3.40.50.720">
    <property type="entry name" value="NAD(P)-binding Rossmann-like Domain"/>
    <property type="match status" value="1"/>
</dbReference>
<evidence type="ECO:0000256" key="1">
    <source>
        <dbReference type="ARBA" id="ARBA00022857"/>
    </source>
</evidence>
<dbReference type="InterPro" id="IPR011032">
    <property type="entry name" value="GroES-like_sf"/>
</dbReference>
<dbReference type="GO" id="GO:0016491">
    <property type="term" value="F:oxidoreductase activity"/>
    <property type="evidence" value="ECO:0007669"/>
    <property type="project" value="UniProtKB-KW"/>
</dbReference>
<dbReference type="SMART" id="SM00829">
    <property type="entry name" value="PKS_ER"/>
    <property type="match status" value="1"/>
</dbReference>
<dbReference type="Pfam" id="PF08240">
    <property type="entry name" value="ADH_N"/>
    <property type="match status" value="1"/>
</dbReference>
<dbReference type="Proteomes" id="UP001283109">
    <property type="component" value="Unassembled WGS sequence"/>
</dbReference>
<dbReference type="Gene3D" id="3.90.180.10">
    <property type="entry name" value="Medium-chain alcohol dehydrogenases, catalytic domain"/>
    <property type="match status" value="1"/>
</dbReference>